<dbReference type="OrthoDB" id="9813172at2"/>
<name>A0A0F7D3T5_9STAP</name>
<gene>
    <name evidence="2" type="ORF">AAT16_01685</name>
    <name evidence="3" type="ORF">SAMN05216235_1711</name>
</gene>
<feature type="transmembrane region" description="Helical" evidence="1">
    <location>
        <begin position="46"/>
        <end position="69"/>
    </location>
</feature>
<keyword evidence="1" id="KW-1133">Transmembrane helix</keyword>
<sequence>MNWFWDEAVPYIQVGGMGHFIYILFLIIVFSIIFRNRKNFSFSGKLGKVYLSFSLLGLVHQLMITGWYIFETGFDMRDAMPLHICRVVVWFIIFQPLIRRPGMNNLIFFFGLYAYGSFTLPIAIHPPFHFVGWTFALLHTVIIVYPFIIHWATGWIPTFKGALQSFGIFLIYFTMVLIVNALVDGNYFYMDERPFLHEMPAFPYTMLNAVGTFCIFMTGLLLSKILLKFERQNYPVER</sequence>
<dbReference type="RefSeq" id="WP_046789237.1">
    <property type="nucleotide sequence ID" value="NZ_CP011366.1"/>
</dbReference>
<dbReference type="EMBL" id="CP011366">
    <property type="protein sequence ID" value="AKG73045.1"/>
    <property type="molecule type" value="Genomic_DNA"/>
</dbReference>
<dbReference type="Pfam" id="PF14808">
    <property type="entry name" value="TMEM164"/>
    <property type="match status" value="1"/>
</dbReference>
<dbReference type="EMBL" id="FOTB01000003">
    <property type="protein sequence ID" value="SFK78001.1"/>
    <property type="molecule type" value="Genomic_DNA"/>
</dbReference>
<organism evidence="3 5">
    <name type="scientific">Salinicoccus halodurans</name>
    <dbReference type="NCBI Taxonomy" id="407035"/>
    <lineage>
        <taxon>Bacteria</taxon>
        <taxon>Bacillati</taxon>
        <taxon>Bacillota</taxon>
        <taxon>Bacilli</taxon>
        <taxon>Bacillales</taxon>
        <taxon>Staphylococcaceae</taxon>
        <taxon>Salinicoccus</taxon>
    </lineage>
</organism>
<proteinExistence type="predicted"/>
<keyword evidence="1" id="KW-0472">Membrane</keyword>
<feature type="transmembrane region" description="Helical" evidence="1">
    <location>
        <begin position="130"/>
        <end position="149"/>
    </location>
</feature>
<evidence type="ECO:0000313" key="5">
    <source>
        <dbReference type="Proteomes" id="UP000183090"/>
    </source>
</evidence>
<evidence type="ECO:0000313" key="4">
    <source>
        <dbReference type="Proteomes" id="UP000034029"/>
    </source>
</evidence>
<dbReference type="KEGG" id="shv:AAT16_01685"/>
<evidence type="ECO:0000256" key="1">
    <source>
        <dbReference type="SAM" id="Phobius"/>
    </source>
</evidence>
<feature type="transmembrane region" description="Helical" evidence="1">
    <location>
        <begin position="105"/>
        <end position="124"/>
    </location>
</feature>
<feature type="transmembrane region" description="Helical" evidence="1">
    <location>
        <begin position="81"/>
        <end position="98"/>
    </location>
</feature>
<feature type="transmembrane region" description="Helical" evidence="1">
    <location>
        <begin position="161"/>
        <end position="182"/>
    </location>
</feature>
<dbReference type="Proteomes" id="UP000034029">
    <property type="component" value="Chromosome"/>
</dbReference>
<keyword evidence="4" id="KW-1185">Reference proteome</keyword>
<reference evidence="3 5" key="3">
    <citation type="submission" date="2016-10" db="EMBL/GenBank/DDBJ databases">
        <authorList>
            <person name="Varghese N."/>
            <person name="Submissions S."/>
        </authorList>
    </citation>
    <scope>NUCLEOTIDE SEQUENCE [LARGE SCALE GENOMIC DNA]</scope>
    <source>
        <strain evidence="3 5">CGMCC 1.6501</strain>
    </source>
</reference>
<feature type="transmembrane region" description="Helical" evidence="1">
    <location>
        <begin position="12"/>
        <end position="34"/>
    </location>
</feature>
<evidence type="ECO:0000313" key="3">
    <source>
        <dbReference type="EMBL" id="SFK78001.1"/>
    </source>
</evidence>
<accession>A0A0F7D3T5</accession>
<protein>
    <submittedName>
        <fullName evidence="3">Conserved hypothetical integral membrane protein TIGR02206</fullName>
    </submittedName>
</protein>
<dbReference type="AlphaFoldDB" id="A0A0F7D3T5"/>
<keyword evidence="1" id="KW-0812">Transmembrane</keyword>
<reference evidence="4" key="2">
    <citation type="submission" date="2015-04" db="EMBL/GenBank/DDBJ databases">
        <title>Complete genome sequence of Salinicoccus halodurans strain H3B36, isolated from the Qaidam basin of China.</title>
        <authorList>
            <person name="Ma Y."/>
            <person name="Jiang K."/>
            <person name="Xue Y."/>
        </authorList>
    </citation>
    <scope>NUCLEOTIDE SEQUENCE [LARGE SCALE GENOMIC DNA]</scope>
    <source>
        <strain evidence="4">H3B36</strain>
    </source>
</reference>
<reference evidence="2 4" key="1">
    <citation type="journal article" date="2015" name="Int. J. Syst. Evol. Microbiol.">
        <title>Complete genome sequence of Salinicoccus halodurans H3B36, isolated from the Qaidam Basin in China.</title>
        <authorList>
            <person name="Jiang K."/>
            <person name="Xue Y."/>
            <person name="Ma Y."/>
        </authorList>
    </citation>
    <scope>NUCLEOTIDE SEQUENCE [LARGE SCALE GENOMIC DNA]</scope>
    <source>
        <strain evidence="2 4">H3B36</strain>
    </source>
</reference>
<dbReference type="Proteomes" id="UP000183090">
    <property type="component" value="Unassembled WGS sequence"/>
</dbReference>
<evidence type="ECO:0000313" key="2">
    <source>
        <dbReference type="EMBL" id="AKG73045.1"/>
    </source>
</evidence>
<feature type="transmembrane region" description="Helical" evidence="1">
    <location>
        <begin position="202"/>
        <end position="222"/>
    </location>
</feature>